<comment type="caution">
    <text evidence="1">The sequence shown here is derived from an EMBL/GenBank/DDBJ whole genome shotgun (WGS) entry which is preliminary data.</text>
</comment>
<accession>A0AAV5U456</accession>
<feature type="non-terminal residue" evidence="1">
    <location>
        <position position="1"/>
    </location>
</feature>
<organism evidence="1 2">
    <name type="scientific">Pristionchus entomophagus</name>
    <dbReference type="NCBI Taxonomy" id="358040"/>
    <lineage>
        <taxon>Eukaryota</taxon>
        <taxon>Metazoa</taxon>
        <taxon>Ecdysozoa</taxon>
        <taxon>Nematoda</taxon>
        <taxon>Chromadorea</taxon>
        <taxon>Rhabditida</taxon>
        <taxon>Rhabditina</taxon>
        <taxon>Diplogasteromorpha</taxon>
        <taxon>Diplogasteroidea</taxon>
        <taxon>Neodiplogasteridae</taxon>
        <taxon>Pristionchus</taxon>
    </lineage>
</organism>
<evidence type="ECO:0008006" key="3">
    <source>
        <dbReference type="Google" id="ProtNLM"/>
    </source>
</evidence>
<dbReference type="EMBL" id="BTSX01000005">
    <property type="protein sequence ID" value="GMT01163.1"/>
    <property type="molecule type" value="Genomic_DNA"/>
</dbReference>
<evidence type="ECO:0000313" key="2">
    <source>
        <dbReference type="Proteomes" id="UP001432027"/>
    </source>
</evidence>
<keyword evidence="2" id="KW-1185">Reference proteome</keyword>
<gene>
    <name evidence="1" type="ORF">PENTCL1PPCAC_23337</name>
</gene>
<evidence type="ECO:0000313" key="1">
    <source>
        <dbReference type="EMBL" id="GMT01163.1"/>
    </source>
</evidence>
<dbReference type="Proteomes" id="UP001432027">
    <property type="component" value="Unassembled WGS sequence"/>
</dbReference>
<sequence length="88" mass="10002">LFGPCIKSRSITHVANATDHDIWVLCDGDRKYINQMNGNFQSIIGKADFTYETDVYYTANSVGFTKIKPGDYLPFEIHHNGIIYVTIK</sequence>
<name>A0AAV5U456_9BILA</name>
<proteinExistence type="predicted"/>
<protein>
    <recommendedName>
        <fullName evidence="3">Galectin</fullName>
    </recommendedName>
</protein>
<reference evidence="1" key="1">
    <citation type="submission" date="2023-10" db="EMBL/GenBank/DDBJ databases">
        <title>Genome assembly of Pristionchus species.</title>
        <authorList>
            <person name="Yoshida K."/>
            <person name="Sommer R.J."/>
        </authorList>
    </citation>
    <scope>NUCLEOTIDE SEQUENCE</scope>
    <source>
        <strain evidence="1">RS0144</strain>
    </source>
</reference>
<dbReference type="AlphaFoldDB" id="A0AAV5U456"/>